<name>A0A0D6MMW4_9PROT</name>
<dbReference type="EMBL" id="BALE01000028">
    <property type="protein sequence ID" value="GAN54638.1"/>
    <property type="molecule type" value="Genomic_DNA"/>
</dbReference>
<dbReference type="Pfam" id="PF07859">
    <property type="entry name" value="Abhydrolase_3"/>
    <property type="match status" value="1"/>
</dbReference>
<evidence type="ECO:0000256" key="1">
    <source>
        <dbReference type="ARBA" id="ARBA00022801"/>
    </source>
</evidence>
<dbReference type="PANTHER" id="PTHR48081:SF8">
    <property type="entry name" value="ALPHA_BETA HYDROLASE FOLD-3 DOMAIN-CONTAINING PROTEIN-RELATED"/>
    <property type="match status" value="1"/>
</dbReference>
<evidence type="ECO:0000259" key="2">
    <source>
        <dbReference type="Pfam" id="PF07859"/>
    </source>
</evidence>
<dbReference type="GO" id="GO:0016787">
    <property type="term" value="F:hydrolase activity"/>
    <property type="evidence" value="ECO:0007669"/>
    <property type="project" value="UniProtKB-KW"/>
</dbReference>
<dbReference type="SUPFAM" id="SSF53474">
    <property type="entry name" value="alpha/beta-Hydrolases"/>
    <property type="match status" value="1"/>
</dbReference>
<organism evidence="3 4">
    <name type="scientific">Tanticharoenia sakaeratensis NBRC 103193</name>
    <dbReference type="NCBI Taxonomy" id="1231623"/>
    <lineage>
        <taxon>Bacteria</taxon>
        <taxon>Pseudomonadati</taxon>
        <taxon>Pseudomonadota</taxon>
        <taxon>Alphaproteobacteria</taxon>
        <taxon>Acetobacterales</taxon>
        <taxon>Acetobacteraceae</taxon>
        <taxon>Tanticharoenia</taxon>
    </lineage>
</organism>
<sequence length="328" mass="35603">MFAAGLVYGRRTQGYDQIDEGLRSPLLWMRTPSIGALTLPLWRAAMGRATPCVEGVTLETRRIASEDGAEIGVFIYRPHALRERGPVLFYIHGGGTIMGSAAAYHTIVSGYARDLGIMVVSVDYRLAPEHPFPTPLDDVHAAYLWLRDSTSALAVDADRIAVGGDSAGAGLAAALCQRIRDVGEGAPVFQLLVYPMLDDRTTLRRPSHHRGQLLWTAASNLFAWTSYLGRAPVAEGAPAYAAPARCPDLSGLPPAWIGIGTLDLFYDEDVDYARRLRSAGVACEIEIVKGAYHAFNIRQTRPARAFNDRMIDAVRKGLGLLENPSAAQ</sequence>
<dbReference type="InterPro" id="IPR013094">
    <property type="entry name" value="AB_hydrolase_3"/>
</dbReference>
<dbReference type="Proteomes" id="UP000032679">
    <property type="component" value="Unassembled WGS sequence"/>
</dbReference>
<dbReference type="InterPro" id="IPR050300">
    <property type="entry name" value="GDXG_lipolytic_enzyme"/>
</dbReference>
<dbReference type="Gene3D" id="3.40.50.1820">
    <property type="entry name" value="alpha/beta hydrolase"/>
    <property type="match status" value="1"/>
</dbReference>
<reference evidence="3 4" key="1">
    <citation type="submission" date="2012-10" db="EMBL/GenBank/DDBJ databases">
        <title>Genome sequencing of Tanticharoenia sakaeratensis NBRC 103193.</title>
        <authorList>
            <person name="Azuma Y."/>
            <person name="Hadano H."/>
            <person name="Hirakawa H."/>
            <person name="Matsushita K."/>
        </authorList>
    </citation>
    <scope>NUCLEOTIDE SEQUENCE [LARGE SCALE GENOMIC DNA]</scope>
    <source>
        <strain evidence="3 4">NBRC 103193</strain>
    </source>
</reference>
<dbReference type="STRING" id="1231623.Tasa_028_005"/>
<evidence type="ECO:0000313" key="4">
    <source>
        <dbReference type="Proteomes" id="UP000032679"/>
    </source>
</evidence>
<keyword evidence="4" id="KW-1185">Reference proteome</keyword>
<protein>
    <submittedName>
        <fullName evidence="3">Arylesterase/monoxygenase</fullName>
    </submittedName>
</protein>
<feature type="domain" description="Alpha/beta hydrolase fold-3" evidence="2">
    <location>
        <begin position="88"/>
        <end position="295"/>
    </location>
</feature>
<gene>
    <name evidence="3" type="ORF">Tasa_028_005</name>
</gene>
<evidence type="ECO:0000313" key="3">
    <source>
        <dbReference type="EMBL" id="GAN54638.1"/>
    </source>
</evidence>
<dbReference type="AlphaFoldDB" id="A0A0D6MMW4"/>
<dbReference type="PANTHER" id="PTHR48081">
    <property type="entry name" value="AB HYDROLASE SUPERFAMILY PROTEIN C4A8.06C"/>
    <property type="match status" value="1"/>
</dbReference>
<proteinExistence type="predicted"/>
<dbReference type="InterPro" id="IPR029058">
    <property type="entry name" value="AB_hydrolase_fold"/>
</dbReference>
<keyword evidence="1" id="KW-0378">Hydrolase</keyword>
<accession>A0A0D6MMW4</accession>
<comment type="caution">
    <text evidence="3">The sequence shown here is derived from an EMBL/GenBank/DDBJ whole genome shotgun (WGS) entry which is preliminary data.</text>
</comment>